<comment type="caution">
    <text evidence="2">The sequence shown here is derived from an EMBL/GenBank/DDBJ whole genome shotgun (WGS) entry which is preliminary data.</text>
</comment>
<evidence type="ECO:0000256" key="1">
    <source>
        <dbReference type="ARBA" id="ARBA00023239"/>
    </source>
</evidence>
<gene>
    <name evidence="2" type="ORF">NDK43_28065</name>
</gene>
<evidence type="ECO:0000313" key="3">
    <source>
        <dbReference type="Proteomes" id="UP001523262"/>
    </source>
</evidence>
<keyword evidence="1" id="KW-0456">Lyase</keyword>
<dbReference type="EMBL" id="JAMQCR010000003">
    <property type="protein sequence ID" value="MCM2535473.1"/>
    <property type="molecule type" value="Genomic_DNA"/>
</dbReference>
<dbReference type="Proteomes" id="UP001523262">
    <property type="component" value="Unassembled WGS sequence"/>
</dbReference>
<dbReference type="PANTHER" id="PTHR10362">
    <property type="entry name" value="HISTIDINE AMMONIA-LYASE"/>
    <property type="match status" value="1"/>
</dbReference>
<reference evidence="2 3" key="1">
    <citation type="submission" date="2022-06" db="EMBL/GenBank/DDBJ databases">
        <authorList>
            <person name="Jeon C.O."/>
        </authorList>
    </citation>
    <scope>NUCLEOTIDE SEQUENCE [LARGE SCALE GENOMIC DNA]</scope>
    <source>
        <strain evidence="2 3">KCTC 13943</strain>
    </source>
</reference>
<dbReference type="Pfam" id="PF00221">
    <property type="entry name" value="Lyase_aromatic"/>
    <property type="match status" value="1"/>
</dbReference>
<accession>A0ABT0WGM4</accession>
<keyword evidence="3" id="KW-1185">Reference proteome</keyword>
<dbReference type="SUPFAM" id="SSF48557">
    <property type="entry name" value="L-aspartase-like"/>
    <property type="match status" value="1"/>
</dbReference>
<organism evidence="2 3">
    <name type="scientific">Neobacillus pocheonensis</name>
    <dbReference type="NCBI Taxonomy" id="363869"/>
    <lineage>
        <taxon>Bacteria</taxon>
        <taxon>Bacillati</taxon>
        <taxon>Bacillota</taxon>
        <taxon>Bacilli</taxon>
        <taxon>Bacillales</taxon>
        <taxon>Bacillaceae</taxon>
        <taxon>Neobacillus</taxon>
    </lineage>
</organism>
<name>A0ABT0WGM4_9BACI</name>
<proteinExistence type="predicted"/>
<sequence length="174" mass="18854">MIIKQASSHPKDIKEVKLGVGDVSINEIIAVSRYGAPVLFSQEYRDRVNASRAVIEKFLDEERVIYGVTTGFGSNVTEIISLEDAETLQKNIIRSHAGSVGDPLEEEVVRAIQLMILINLGQGFSGVRLEVLELLLSVLNQQLVPFAPGEGSVGYLSPEAHMALLLIGEGKGLV</sequence>
<dbReference type="InterPro" id="IPR024083">
    <property type="entry name" value="Fumarase/histidase_N"/>
</dbReference>
<dbReference type="InterPro" id="IPR008948">
    <property type="entry name" value="L-Aspartase-like"/>
</dbReference>
<protein>
    <submittedName>
        <fullName evidence="2">Aromatic amino acid ammonia-lyase</fullName>
    </submittedName>
</protein>
<dbReference type="Gene3D" id="1.10.275.10">
    <property type="entry name" value="Fumarase/aspartase (N-terminal domain)"/>
    <property type="match status" value="1"/>
</dbReference>
<evidence type="ECO:0000313" key="2">
    <source>
        <dbReference type="EMBL" id="MCM2535473.1"/>
    </source>
</evidence>
<dbReference type="InterPro" id="IPR001106">
    <property type="entry name" value="Aromatic_Lyase"/>
</dbReference>